<feature type="region of interest" description="Disordered" evidence="1">
    <location>
        <begin position="1"/>
        <end position="60"/>
    </location>
</feature>
<protein>
    <submittedName>
        <fullName evidence="2">Uncharacterized protein</fullName>
    </submittedName>
</protein>
<evidence type="ECO:0000313" key="2">
    <source>
        <dbReference type="EMBL" id="UPW01224.1"/>
    </source>
</evidence>
<dbReference type="RefSeq" id="WP_248655629.1">
    <property type="nucleotide sequence ID" value="NZ_CP096658.1"/>
</dbReference>
<evidence type="ECO:0000256" key="1">
    <source>
        <dbReference type="SAM" id="MobiDB-lite"/>
    </source>
</evidence>
<reference evidence="2" key="1">
    <citation type="submission" date="2022-04" db="EMBL/GenBank/DDBJ databases">
        <title>Diverse halophilic archaea isolated from saline environments.</title>
        <authorList>
            <person name="Cui H.-L."/>
        </authorList>
    </citation>
    <scope>NUCLEOTIDE SEQUENCE</scope>
    <source>
        <strain evidence="2">XZYJT40</strain>
    </source>
</reference>
<sequence>MRRSSASPAISAPAAARPTERPPTPGRRPNRRRPRPRRPKRPPRSPTIESDTYEPFRGLVVGDRPASPGDFYQTPHVWVWNLTGEPTTISVAVATSGTELRRVESEFPAGAPLAVVFRERRTYDVSVSVGDRVASVTVEPDRFWCNATGTDVQVRSDAIETGTVSTSMACTTTASESA</sequence>
<gene>
    <name evidence="2" type="ORF">M0R88_03745</name>
</gene>
<keyword evidence="3" id="KW-1185">Reference proteome</keyword>
<evidence type="ECO:0000313" key="3">
    <source>
        <dbReference type="Proteomes" id="UP000830434"/>
    </source>
</evidence>
<feature type="compositionally biased region" description="Low complexity" evidence="1">
    <location>
        <begin position="1"/>
        <end position="17"/>
    </location>
</feature>
<accession>A0A8U0ILY2</accession>
<feature type="compositionally biased region" description="Basic residues" evidence="1">
    <location>
        <begin position="28"/>
        <end position="43"/>
    </location>
</feature>
<proteinExistence type="predicted"/>
<dbReference type="GeneID" id="72188938"/>
<organism evidence="2 3">
    <name type="scientific">Halorussus gelatinilyticus</name>
    <dbReference type="NCBI Taxonomy" id="2937524"/>
    <lineage>
        <taxon>Archaea</taxon>
        <taxon>Methanobacteriati</taxon>
        <taxon>Methanobacteriota</taxon>
        <taxon>Stenosarchaea group</taxon>
        <taxon>Halobacteria</taxon>
        <taxon>Halobacteriales</taxon>
        <taxon>Haladaptataceae</taxon>
        <taxon>Halorussus</taxon>
    </lineage>
</organism>
<dbReference type="EMBL" id="CP096658">
    <property type="protein sequence ID" value="UPW01224.1"/>
    <property type="molecule type" value="Genomic_DNA"/>
</dbReference>
<name>A0A8U0ILY2_9EURY</name>
<dbReference type="KEGG" id="haxz:M0R88_03745"/>
<dbReference type="Proteomes" id="UP000830434">
    <property type="component" value="Chromosome"/>
</dbReference>
<dbReference type="AlphaFoldDB" id="A0A8U0ILY2"/>